<keyword evidence="6 9" id="KW-1133">Transmembrane helix</keyword>
<dbReference type="AlphaFoldDB" id="A0A931DV68"/>
<evidence type="ECO:0000256" key="6">
    <source>
        <dbReference type="ARBA" id="ARBA00022989"/>
    </source>
</evidence>
<evidence type="ECO:0000256" key="1">
    <source>
        <dbReference type="ARBA" id="ARBA00004651"/>
    </source>
</evidence>
<evidence type="ECO:0000256" key="2">
    <source>
        <dbReference type="ARBA" id="ARBA00022475"/>
    </source>
</evidence>
<feature type="region of interest" description="Disordered" evidence="8">
    <location>
        <begin position="461"/>
        <end position="496"/>
    </location>
</feature>
<organism evidence="10 11">
    <name type="scientific">Actinomadura viridis</name>
    <dbReference type="NCBI Taxonomy" id="58110"/>
    <lineage>
        <taxon>Bacteria</taxon>
        <taxon>Bacillati</taxon>
        <taxon>Actinomycetota</taxon>
        <taxon>Actinomycetes</taxon>
        <taxon>Streptosporangiales</taxon>
        <taxon>Thermomonosporaceae</taxon>
        <taxon>Actinomadura</taxon>
    </lineage>
</organism>
<evidence type="ECO:0000256" key="7">
    <source>
        <dbReference type="ARBA" id="ARBA00023136"/>
    </source>
</evidence>
<evidence type="ECO:0000256" key="4">
    <source>
        <dbReference type="ARBA" id="ARBA00022679"/>
    </source>
</evidence>
<feature type="transmembrane region" description="Helical" evidence="9">
    <location>
        <begin position="80"/>
        <end position="100"/>
    </location>
</feature>
<sequence length="496" mass="54023">MPPPGSRLRAFAVAHWPFLILFLIGAVLRVLTVLGYRWAMWFPDSFEYIAGALEPTPSPARPAGYSLFLRALLPFHSFELVIVLQHLLGLGVATAVYVLLRKRFGLPGWGAALAAAPVLLDAYEIQLEHMVMSDTLFTALVVGAVTVALWRPVPGPRAAAAAGLLLALAALTRSVALPLLVLLLGYLVIRRAGWRALALGAAGAAVPLALYATWFHSEHDRFALTNSSGIFLYSRAMTFVDCAEFDPPERERPLCPRLPPEKRPASHYYVWSGKAVLRSDPRLPPWFSAEQEALARDFAVRAIRAQPGDYAAAVWEEMRLGFSWTRPVFPDRKTVGYYRFGTEETPLPRFVKVDVPDYDPGRAETRIVEPYAGFLRGYQDHVYMRGTLLTGLLALGLVAVAAGWRRRGGPALLPWSLALAMTVIPPVTVMFDYRYQPPVIPLACVAAALAVPRRVRPGGAADDVAAASEASEASEASGNGRKRPSDPGPVPDLSAG</sequence>
<keyword evidence="4" id="KW-0808">Transferase</keyword>
<feature type="transmembrane region" description="Helical" evidence="9">
    <location>
        <begin position="12"/>
        <end position="31"/>
    </location>
</feature>
<evidence type="ECO:0000256" key="3">
    <source>
        <dbReference type="ARBA" id="ARBA00022676"/>
    </source>
</evidence>
<dbReference type="GO" id="GO:0009103">
    <property type="term" value="P:lipopolysaccharide biosynthetic process"/>
    <property type="evidence" value="ECO:0007669"/>
    <property type="project" value="UniProtKB-ARBA"/>
</dbReference>
<evidence type="ECO:0008006" key="12">
    <source>
        <dbReference type="Google" id="ProtNLM"/>
    </source>
</evidence>
<evidence type="ECO:0000313" key="11">
    <source>
        <dbReference type="Proteomes" id="UP000614047"/>
    </source>
</evidence>
<protein>
    <recommendedName>
        <fullName evidence="12">Dolichyl-phosphate-mannose-protein mannosyltransferase</fullName>
    </recommendedName>
</protein>
<dbReference type="GO" id="GO:0005886">
    <property type="term" value="C:plasma membrane"/>
    <property type="evidence" value="ECO:0007669"/>
    <property type="project" value="UniProtKB-SubCell"/>
</dbReference>
<comment type="caution">
    <text evidence="10">The sequence shown here is derived from an EMBL/GenBank/DDBJ whole genome shotgun (WGS) entry which is preliminary data.</text>
</comment>
<dbReference type="PANTHER" id="PTHR33908:SF11">
    <property type="entry name" value="MEMBRANE PROTEIN"/>
    <property type="match status" value="1"/>
</dbReference>
<reference evidence="10" key="1">
    <citation type="submission" date="2020-11" db="EMBL/GenBank/DDBJ databases">
        <title>Sequencing the genomes of 1000 actinobacteria strains.</title>
        <authorList>
            <person name="Klenk H.-P."/>
        </authorList>
    </citation>
    <scope>NUCLEOTIDE SEQUENCE</scope>
    <source>
        <strain evidence="10">DSM 43175</strain>
    </source>
</reference>
<dbReference type="PANTHER" id="PTHR33908">
    <property type="entry name" value="MANNOSYLTRANSFERASE YKCB-RELATED"/>
    <property type="match status" value="1"/>
</dbReference>
<feature type="transmembrane region" description="Helical" evidence="9">
    <location>
        <begin position="196"/>
        <end position="214"/>
    </location>
</feature>
<comment type="subcellular location">
    <subcellularLocation>
        <location evidence="1">Cell membrane</location>
        <topology evidence="1">Multi-pass membrane protein</topology>
    </subcellularLocation>
</comment>
<dbReference type="Proteomes" id="UP000614047">
    <property type="component" value="Unassembled WGS sequence"/>
</dbReference>
<feature type="compositionally biased region" description="Low complexity" evidence="8">
    <location>
        <begin position="461"/>
        <end position="477"/>
    </location>
</feature>
<dbReference type="GO" id="GO:0016763">
    <property type="term" value="F:pentosyltransferase activity"/>
    <property type="evidence" value="ECO:0007669"/>
    <property type="project" value="TreeGrafter"/>
</dbReference>
<evidence type="ECO:0000313" key="10">
    <source>
        <dbReference type="EMBL" id="MBG6093293.1"/>
    </source>
</evidence>
<dbReference type="EMBL" id="JADOUA010000001">
    <property type="protein sequence ID" value="MBG6093293.1"/>
    <property type="molecule type" value="Genomic_DNA"/>
</dbReference>
<evidence type="ECO:0000256" key="8">
    <source>
        <dbReference type="SAM" id="MobiDB-lite"/>
    </source>
</evidence>
<keyword evidence="2" id="KW-1003">Cell membrane</keyword>
<proteinExistence type="predicted"/>
<evidence type="ECO:0000256" key="9">
    <source>
        <dbReference type="SAM" id="Phobius"/>
    </source>
</evidence>
<feature type="transmembrane region" description="Helical" evidence="9">
    <location>
        <begin position="382"/>
        <end position="404"/>
    </location>
</feature>
<keyword evidence="3" id="KW-0328">Glycosyltransferase</keyword>
<accession>A0A931DV68</accession>
<evidence type="ECO:0000256" key="5">
    <source>
        <dbReference type="ARBA" id="ARBA00022692"/>
    </source>
</evidence>
<gene>
    <name evidence="10" type="ORF">IW256_007406</name>
</gene>
<dbReference type="InterPro" id="IPR050297">
    <property type="entry name" value="LipidA_mod_glycosyltrf_83"/>
</dbReference>
<feature type="transmembrane region" description="Helical" evidence="9">
    <location>
        <begin position="411"/>
        <end position="429"/>
    </location>
</feature>
<feature type="transmembrane region" description="Helical" evidence="9">
    <location>
        <begin position="135"/>
        <end position="153"/>
    </location>
</feature>
<keyword evidence="5 9" id="KW-0812">Transmembrane</keyword>
<keyword evidence="7 9" id="KW-0472">Membrane</keyword>
<feature type="transmembrane region" description="Helical" evidence="9">
    <location>
        <begin position="159"/>
        <end position="189"/>
    </location>
</feature>
<dbReference type="RefSeq" id="WP_197015373.1">
    <property type="nucleotide sequence ID" value="NZ_BAABES010000015.1"/>
</dbReference>
<name>A0A931DV68_9ACTN</name>
<keyword evidence="11" id="KW-1185">Reference proteome</keyword>